<feature type="transmembrane region" description="Helical" evidence="1">
    <location>
        <begin position="44"/>
        <end position="61"/>
    </location>
</feature>
<keyword evidence="1" id="KW-0472">Membrane</keyword>
<sequence>MKKLIVASAALLASAQASLAEVCTYGESCGEYPPPTNVPEISAQGSIAALAVVGVITLLAWERRRRQA</sequence>
<reference evidence="4" key="1">
    <citation type="journal article" date="2019" name="Int. J. Syst. Evol. Microbiol.">
        <title>The Global Catalogue of Microorganisms (GCM) 10K type strain sequencing project: providing services to taxonomists for standard genome sequencing and annotation.</title>
        <authorList>
            <consortium name="The Broad Institute Genomics Platform"/>
            <consortium name="The Broad Institute Genome Sequencing Center for Infectious Disease"/>
            <person name="Wu L."/>
            <person name="Ma J."/>
        </authorList>
    </citation>
    <scope>NUCLEOTIDE SEQUENCE [LARGE SCALE GENOMIC DNA]</scope>
    <source>
        <strain evidence="4">TISTR 2562</strain>
    </source>
</reference>
<dbReference type="Proteomes" id="UP001597474">
    <property type="component" value="Unassembled WGS sequence"/>
</dbReference>
<organism evidence="3 4">
    <name type="scientific">Sulfitobacter aestuarii</name>
    <dbReference type="NCBI Taxonomy" id="2161676"/>
    <lineage>
        <taxon>Bacteria</taxon>
        <taxon>Pseudomonadati</taxon>
        <taxon>Pseudomonadota</taxon>
        <taxon>Alphaproteobacteria</taxon>
        <taxon>Rhodobacterales</taxon>
        <taxon>Roseobacteraceae</taxon>
        <taxon>Sulfitobacter</taxon>
    </lineage>
</organism>
<feature type="chain" id="PRO_5045183324" description="VPEID-CTERM sorting domain-containing protein" evidence="2">
    <location>
        <begin position="20"/>
        <end position="68"/>
    </location>
</feature>
<keyword evidence="2" id="KW-0732">Signal</keyword>
<feature type="signal peptide" evidence="2">
    <location>
        <begin position="1"/>
        <end position="19"/>
    </location>
</feature>
<proteinExistence type="predicted"/>
<evidence type="ECO:0000313" key="3">
    <source>
        <dbReference type="EMBL" id="MFD2741331.1"/>
    </source>
</evidence>
<comment type="caution">
    <text evidence="3">The sequence shown here is derived from an EMBL/GenBank/DDBJ whole genome shotgun (WGS) entry which is preliminary data.</text>
</comment>
<protein>
    <recommendedName>
        <fullName evidence="5">VPEID-CTERM sorting domain-containing protein</fullName>
    </recommendedName>
</protein>
<name>A0ABW5U630_9RHOB</name>
<keyword evidence="1" id="KW-1133">Transmembrane helix</keyword>
<evidence type="ECO:0000256" key="1">
    <source>
        <dbReference type="SAM" id="Phobius"/>
    </source>
</evidence>
<evidence type="ECO:0000313" key="4">
    <source>
        <dbReference type="Proteomes" id="UP001597474"/>
    </source>
</evidence>
<evidence type="ECO:0000256" key="2">
    <source>
        <dbReference type="SAM" id="SignalP"/>
    </source>
</evidence>
<keyword evidence="4" id="KW-1185">Reference proteome</keyword>
<evidence type="ECO:0008006" key="5">
    <source>
        <dbReference type="Google" id="ProtNLM"/>
    </source>
</evidence>
<keyword evidence="1" id="KW-0812">Transmembrane</keyword>
<gene>
    <name evidence="3" type="ORF">ACFSUD_17285</name>
</gene>
<dbReference type="EMBL" id="JBHUMP010000022">
    <property type="protein sequence ID" value="MFD2741331.1"/>
    <property type="molecule type" value="Genomic_DNA"/>
</dbReference>
<accession>A0ABW5U630</accession>
<dbReference type="RefSeq" id="WP_386375758.1">
    <property type="nucleotide sequence ID" value="NZ_JBHUMP010000022.1"/>
</dbReference>